<organism evidence="1 2">
    <name type="scientific">Tritonibacter scottomollicae</name>
    <name type="common">Epibacterium scottomollicae</name>
    <dbReference type="NCBI Taxonomy" id="483013"/>
    <lineage>
        <taxon>Bacteria</taxon>
        <taxon>Pseudomonadati</taxon>
        <taxon>Pseudomonadota</taxon>
        <taxon>Alphaproteobacteria</taxon>
        <taxon>Rhodobacterales</taxon>
        <taxon>Paracoccaceae</taxon>
        <taxon>Tritonibacter</taxon>
    </lineage>
</organism>
<comment type="caution">
    <text evidence="1">The sequence shown here is derived from an EMBL/GenBank/DDBJ whole genome shotgun (WGS) entry which is preliminary data.</text>
</comment>
<dbReference type="OrthoDB" id="7837430at2"/>
<evidence type="ECO:0000313" key="2">
    <source>
        <dbReference type="Proteomes" id="UP000237718"/>
    </source>
</evidence>
<gene>
    <name evidence="1" type="ORF">CLV89_11128</name>
</gene>
<accession>A0A2T1AC86</accession>
<proteinExistence type="predicted"/>
<protein>
    <submittedName>
        <fullName evidence="1">Uncharacterized protein</fullName>
    </submittedName>
</protein>
<sequence length="356" mass="37799">MRKQFTDDSGQRWSYDEGAALRLIGHYARLKAMNETTRVVTTRESLIQKLYLANELAQVDTDVNRMLQRKAEVEAVTGRRFATLMLGAADDAQSYLFGLRRDVNRLTTANQSVYRRAQDINQAAIDHAETAIKITKGVRDGSILTLGVIATVSTGGLTLAVASGTGVGLQATATYQDTGSVSKAAVKGALFMLPLGTKQISLAAGAAGASTTVTTAMSLAIDTGAETFEGVYVNDADLDKAFGAALTNQLMGFGIGNVAAANTRWMGQRLRGAIRIVDSHGQQMSNRAWPLISQMGGKLVGESLKVSPASQRANAMAAGGVRMAGRGMANDSPVGALRSPRDEAEAYIMRHVLSRI</sequence>
<evidence type="ECO:0000313" key="1">
    <source>
        <dbReference type="EMBL" id="PRZ46137.1"/>
    </source>
</evidence>
<dbReference type="EMBL" id="PVUF01000011">
    <property type="protein sequence ID" value="PRZ46137.1"/>
    <property type="molecule type" value="Genomic_DNA"/>
</dbReference>
<reference evidence="1 2" key="1">
    <citation type="submission" date="2018-03" db="EMBL/GenBank/DDBJ databases">
        <title>Genomic Encyclopedia of Archaeal and Bacterial Type Strains, Phase II (KMG-II): from individual species to whole genera.</title>
        <authorList>
            <person name="Goeker M."/>
        </authorList>
    </citation>
    <scope>NUCLEOTIDE SEQUENCE [LARGE SCALE GENOMIC DNA]</scope>
    <source>
        <strain evidence="1 2">DSM 25328</strain>
    </source>
</reference>
<dbReference type="RefSeq" id="WP_106164634.1">
    <property type="nucleotide sequence ID" value="NZ_PVUF01000011.1"/>
</dbReference>
<name>A0A2T1AC86_TRISK</name>
<dbReference type="Proteomes" id="UP000237718">
    <property type="component" value="Unassembled WGS sequence"/>
</dbReference>
<dbReference type="AlphaFoldDB" id="A0A2T1AC86"/>